<evidence type="ECO:0000259" key="1">
    <source>
        <dbReference type="PROSITE" id="PS00028"/>
    </source>
</evidence>
<dbReference type="Proteomes" id="UP000186176">
    <property type="component" value="Unassembled WGS sequence"/>
</dbReference>
<dbReference type="EMBL" id="LRBP01000030">
    <property type="protein sequence ID" value="OII71316.1"/>
    <property type="molecule type" value="Genomic_DNA"/>
</dbReference>
<keyword evidence="3" id="KW-1185">Reference proteome</keyword>
<dbReference type="InterPro" id="IPR007309">
    <property type="entry name" value="TFIIIC_Bblock-bd"/>
</dbReference>
<dbReference type="Pfam" id="PF04182">
    <property type="entry name" value="B-block_TFIIIC"/>
    <property type="match status" value="1"/>
</dbReference>
<accession>A0A1J4ME65</accession>
<comment type="caution">
    <text evidence="2">The sequence shown here is derived from an EMBL/GenBank/DDBJ whole genome shotgun (WGS) entry which is preliminary data.</text>
</comment>
<dbReference type="VEuPathDB" id="CryptoDB:cubi_01791"/>
<organism evidence="2 3">
    <name type="scientific">Cryptosporidium ubiquitum</name>
    <dbReference type="NCBI Taxonomy" id="857276"/>
    <lineage>
        <taxon>Eukaryota</taxon>
        <taxon>Sar</taxon>
        <taxon>Alveolata</taxon>
        <taxon>Apicomplexa</taxon>
        <taxon>Conoidasida</taxon>
        <taxon>Coccidia</taxon>
        <taxon>Eucoccidiorida</taxon>
        <taxon>Eimeriorina</taxon>
        <taxon>Cryptosporidiidae</taxon>
        <taxon>Cryptosporidium</taxon>
    </lineage>
</organism>
<dbReference type="RefSeq" id="XP_028873187.1">
    <property type="nucleotide sequence ID" value="XM_029018803.1"/>
</dbReference>
<evidence type="ECO:0000313" key="3">
    <source>
        <dbReference type="Proteomes" id="UP000186176"/>
    </source>
</evidence>
<dbReference type="InterPro" id="IPR013087">
    <property type="entry name" value="Znf_C2H2_type"/>
</dbReference>
<name>A0A1J4ME65_9CRYT</name>
<proteinExistence type="predicted"/>
<protein>
    <recommendedName>
        <fullName evidence="1">C2H2-type domain-containing protein</fullName>
    </recommendedName>
</protein>
<dbReference type="PROSITE" id="PS00028">
    <property type="entry name" value="ZINC_FINGER_C2H2_1"/>
    <property type="match status" value="1"/>
</dbReference>
<sequence>MNVILSRIALEELSFLGCNGSSIDELFGKVVLRVLSGPYRNFATLLNNVSFREKITKTIASHKHVITKNKLSGNVYSLKDKKDDYFPENLLLVANDSIKNHILDLNIFSNISEVEGRLAVYMAIASKGFNGCWQYEISRMLKMDPKMVFQHLKYLYKYDSIVRFSIPMPINHKKRLFPNEDSNSSSGGHLSAIIWLTRFFDINLIPRELSQLIWYQHIQPLSTEIVRILEYKAPGKIAWEKDIRALCAGFLIVHDENSSDHLICSQRTANKVFNKLRDFLLTKNVKRVFAWHPLTKSYSPCLCLKDAFPFTTIELSSEINVKTETHVSDLNINDTEESNSQKNMLDSEGQGINNNGLFPDLSTEEIQFSTGNKIFEITEAAQVLWLIRASGKTGLVSLDIVKIIGINMKRLGKLLSDLCKTKMINKIPQRYNRTFMYRYYFNNINIPLKSEGSNKIDKSVVEPHASDQYSSQKLETKHIMTIFSETFPNKKIELSGVTEQFVKRLILIKKWLDESRILTIPEIAKLFSETENTQNGPDRKTIKRILSKILELDEYSKESSLVQSKNTNILSSSGEIAIFFSLKFYTEDEAKNLKAIELKNKRSNTTKSAIERRKKELSQVAAIIDASNTFPSNKQKENSVFSQSNYSPDIILSQVDTKVMENNLIQPNTAKLVTNKIGDATVVLNTQEFTVASLNIEINGGSNSTIDSSSLKKNDSISKLDIPGTEFANKMNFDPSKRISLGFSNLSRGGIKIQSSEGKMGFLSFSQKILAHYGFVFPIMIRLKILHYHLLFSFPEKKNKFDLFSSKEILDNMKIDTFLRVIGFGHRSRFIEDYLLYGNSETFEFGPNTRIKELPSNLYEKLTKNHSKKNFFGHGKKKLKNYDKGRKAISVLYKLLVMLCKLNLINFSISETKEFDESEFKISNIKQINIETIPLSYPSWKLESNLKIPILINADKYDVERLAEYIKHTNNTFCLKNNEQFEQFWSILNRESIETHNFILEFKPENYNVIFPDILLKRNWKVNPLLSLDVRNQLEKYARQLLFENENLSNKSIEPKNRSHIVLSLASPEIINISDELSISPLTTLKYLIRVVDSLSLEEFKFSNNSGSPNKISFHPIREPRYQCHICQALYSTHPAIISHYKTIHNISSIANSSMYTIEKNNSLNLKNKNINFNSMVRTQILSENYIPNTLKHLLELKGANNIFNEIERGDKIELLRAFLRLSKEDTILLYIILFINNKVNMDVKNTKLTSNKYLFRIISFCKEKKTESNLFSLQFLRIKSLIQEMSRMPKYNSIDIIEFIFSCLKSIYPLNSKLLEAIKLKEKQRICWNHLLEIHSFSNRWRFFARQESNSSTISSKINSVLNNSMNDEYFDNYTNSVGNYSKSFSFSEIDYFVVISFIKSELLTQKKSIKDESIFRLTNNNLLNLEQIRKYFDDSIQKNVLKQINRNSDLPKFEECYSSSKRFALTRRMLIHCFGKTIVWREIFNLCFAFLQINYSKSTKFNVNAQNSNGAFVLNHLNNLIDSNCILEIEWNDQDFYEKASNKTDEELFRLLNEAVDHQSYLEISSEEPSSYSEKLICDSQNVENKATRTHSEVEKTISNDTNNITGDSVHIEADHGENPEISNITAVYVNKKGSNNYFSDFKEIEYSSINIPFLGAMDSDPLEFNKIPSVFSISGIILSFSETELKNLKRKTIDPIFTIIRVILGYIIDSESQEHNLIIQAISIIIFTLKNTTCLTIHEIEDIFFLNYSHLTSALSIIGTGFIDPGISLYEFKLPIIYHIIYLLEILRICVRIPTEGNWIFTLFCSLNNKLIEYNDERHNNNNSIMNNENILIPINIPSRIWLLWSNEVVLQLFNEEEINTAINIINKSLFDVFKFNNFIVPSGIFLNRTPTNCFVSIDGQINLPVCGLLIYFVSSLTHKSPIFNLAEFTSRFSFFSSCEIELVLESMLAENCVYKDNAKIIFSKPIQDIFKVYEGYL</sequence>
<reference evidence="2 3" key="1">
    <citation type="submission" date="2016-10" db="EMBL/GenBank/DDBJ databases">
        <title>Reductive evolution of mitochondrial metabolism and differential evolution of invasion-related proteins in Cryptosporidium.</title>
        <authorList>
            <person name="Liu S."/>
            <person name="Roellig D.M."/>
            <person name="Guo Y."/>
            <person name="Li N."/>
            <person name="Frace M.A."/>
            <person name="Tang K."/>
            <person name="Zhang L."/>
            <person name="Feng Y."/>
            <person name="Xiao L."/>
        </authorList>
    </citation>
    <scope>NUCLEOTIDE SEQUENCE [LARGE SCALE GENOMIC DNA]</scope>
    <source>
        <strain evidence="2">39726</strain>
    </source>
</reference>
<evidence type="ECO:0000313" key="2">
    <source>
        <dbReference type="EMBL" id="OII71316.1"/>
    </source>
</evidence>
<dbReference type="OrthoDB" id="431852at2759"/>
<gene>
    <name evidence="2" type="ORF">cubi_01791</name>
</gene>
<feature type="domain" description="C2H2-type" evidence="1">
    <location>
        <begin position="1124"/>
        <end position="1145"/>
    </location>
</feature>
<dbReference type="GeneID" id="39978582"/>